<feature type="domain" description="Methylamine/Aralkylamine dehydrogenase light chain C-terminal" evidence="16">
    <location>
        <begin position="65"/>
        <end position="172"/>
    </location>
</feature>
<evidence type="ECO:0000313" key="17">
    <source>
        <dbReference type="EMBL" id="MBN7797593.1"/>
    </source>
</evidence>
<feature type="disulfide bond" evidence="13">
    <location>
        <begin position="86"/>
        <end position="130"/>
    </location>
</feature>
<dbReference type="InterPro" id="IPR013504">
    <property type="entry name" value="MADH/AADH_Ltc_C_dom"/>
</dbReference>
<keyword evidence="5" id="KW-0732">Signal</keyword>
<evidence type="ECO:0000256" key="15">
    <source>
        <dbReference type="PIRSR" id="PIRSR000192-6"/>
    </source>
</evidence>
<keyword evidence="3 10" id="KW-0813">Transport</keyword>
<evidence type="ECO:0000256" key="14">
    <source>
        <dbReference type="PIRSR" id="PIRSR000192-5"/>
    </source>
</evidence>
<feature type="disulfide bond" evidence="13">
    <location>
        <begin position="76"/>
        <end position="108"/>
    </location>
</feature>
<feature type="active site" description="Proton acceptor" evidence="11">
    <location>
        <position position="123"/>
    </location>
</feature>
<evidence type="ECO:0000256" key="3">
    <source>
        <dbReference type="ARBA" id="ARBA00022448"/>
    </source>
</evidence>
<dbReference type="AlphaFoldDB" id="A0A939DGF1"/>
<evidence type="ECO:0000256" key="7">
    <source>
        <dbReference type="ARBA" id="ARBA00022982"/>
    </source>
</evidence>
<accession>A0A939DGF1</accession>
<keyword evidence="18" id="KW-1185">Reference proteome</keyword>
<evidence type="ECO:0000256" key="9">
    <source>
        <dbReference type="ARBA" id="ARBA00023157"/>
    </source>
</evidence>
<dbReference type="GO" id="GO:0009308">
    <property type="term" value="P:amine metabolic process"/>
    <property type="evidence" value="ECO:0007669"/>
    <property type="project" value="UniProtKB-UniRule"/>
</dbReference>
<keyword evidence="7 10" id="KW-0249">Electron transport</keyword>
<organism evidence="17 18">
    <name type="scientific">Parahaliea mediterranea</name>
    <dbReference type="NCBI Taxonomy" id="651086"/>
    <lineage>
        <taxon>Bacteria</taxon>
        <taxon>Pseudomonadati</taxon>
        <taxon>Pseudomonadota</taxon>
        <taxon>Gammaproteobacteria</taxon>
        <taxon>Cellvibrionales</taxon>
        <taxon>Halieaceae</taxon>
        <taxon>Parahaliea</taxon>
    </lineage>
</organism>
<evidence type="ECO:0000313" key="18">
    <source>
        <dbReference type="Proteomes" id="UP000664303"/>
    </source>
</evidence>
<evidence type="ECO:0000256" key="2">
    <source>
        <dbReference type="ARBA" id="ARBA00010711"/>
    </source>
</evidence>
<keyword evidence="4" id="KW-0824">TTQ</keyword>
<feature type="disulfide bond" evidence="13">
    <location>
        <begin position="93"/>
        <end position="124"/>
    </location>
</feature>
<feature type="site" description="Transition state stabilizer" evidence="12">
    <location>
        <position position="167"/>
    </location>
</feature>
<feature type="disulfide bond" evidence="13">
    <location>
        <begin position="70"/>
        <end position="135"/>
    </location>
</feature>
<comment type="similarity">
    <text evidence="2 10">Belongs to the aromatic amine dehydrogenase light chain family.</text>
</comment>
<dbReference type="InterPro" id="IPR016008">
    <property type="entry name" value="Amine_DH_Ltc"/>
</dbReference>
<sequence>MNDNNWMDRAVEHSSRDLASRISRRSLLGRLGQWMAGAAMLPLLPVARFAEGAAINEDRSPQNWNDPQKCDYWAYCGTNGYLCSCCGGTSSKCPPGTEPSPISWIGTCRNPADGKHYVISYTDCCGAAQCGRCACDRDEGATPRYLPQRTNMITWCYGGVSSTYNCTVSRLMSVAEVAK</sequence>
<reference evidence="17" key="1">
    <citation type="submission" date="2021-02" db="EMBL/GenBank/DDBJ databases">
        <title>PHA producing bacteria isolated from coastal sediment in Guangdong, Shenzhen.</title>
        <authorList>
            <person name="Zheng W."/>
            <person name="Yu S."/>
            <person name="Huang Y."/>
        </authorList>
    </citation>
    <scope>NUCLEOTIDE SEQUENCE</scope>
    <source>
        <strain evidence="17">TN14-10</strain>
    </source>
</reference>
<dbReference type="Pfam" id="PF02975">
    <property type="entry name" value="Me-amine-dh_L"/>
    <property type="match status" value="1"/>
</dbReference>
<dbReference type="SUPFAM" id="SSF57561">
    <property type="entry name" value="Methylamine dehydrogenase, L chain"/>
    <property type="match status" value="1"/>
</dbReference>
<evidence type="ECO:0000256" key="8">
    <source>
        <dbReference type="ARBA" id="ARBA00023002"/>
    </source>
</evidence>
<comment type="subunit">
    <text evidence="10">Heterotetramer of two light and two heavy chains.</text>
</comment>
<evidence type="ECO:0000256" key="6">
    <source>
        <dbReference type="ARBA" id="ARBA00022764"/>
    </source>
</evidence>
<evidence type="ECO:0000256" key="11">
    <source>
        <dbReference type="PIRSR" id="PIRSR000192-1"/>
    </source>
</evidence>
<feature type="disulfide bond" evidence="13">
    <location>
        <begin position="85"/>
        <end position="133"/>
    </location>
</feature>
<dbReference type="RefSeq" id="WP_206561044.1">
    <property type="nucleotide sequence ID" value="NZ_JAFKCZ010000009.1"/>
</dbReference>
<evidence type="ECO:0000256" key="13">
    <source>
        <dbReference type="PIRSR" id="PIRSR000192-4"/>
    </source>
</evidence>
<dbReference type="GO" id="GO:0030058">
    <property type="term" value="F:aliphatic amine dehydrogenase activity"/>
    <property type="evidence" value="ECO:0007669"/>
    <property type="project" value="UniProtKB-UniRule"/>
</dbReference>
<evidence type="ECO:0000256" key="5">
    <source>
        <dbReference type="ARBA" id="ARBA00022729"/>
    </source>
</evidence>
<dbReference type="InterPro" id="IPR006311">
    <property type="entry name" value="TAT_signal"/>
</dbReference>
<dbReference type="PROSITE" id="PS51318">
    <property type="entry name" value="TAT"/>
    <property type="match status" value="1"/>
</dbReference>
<feature type="cross-link" description="Tryptophan tryptophylquinone (Trp-Trp)" evidence="14">
    <location>
        <begin position="104"/>
        <end position="155"/>
    </location>
</feature>
<evidence type="ECO:0000256" key="10">
    <source>
        <dbReference type="PIRNR" id="PIRNR000192"/>
    </source>
</evidence>
<evidence type="ECO:0000256" key="4">
    <source>
        <dbReference type="ARBA" id="ARBA00022709"/>
    </source>
</evidence>
<evidence type="ECO:0000256" key="1">
    <source>
        <dbReference type="ARBA" id="ARBA00004418"/>
    </source>
</evidence>
<comment type="subcellular location">
    <subcellularLocation>
        <location evidence="1 10">Periplasm</location>
    </subcellularLocation>
</comment>
<evidence type="ECO:0000256" key="12">
    <source>
        <dbReference type="PIRSR" id="PIRSR000192-3"/>
    </source>
</evidence>
<protein>
    <submittedName>
        <fullName evidence="17">Methylamine dehydrogenase (Amicyanin) light chain</fullName>
    </submittedName>
</protein>
<keyword evidence="8 10" id="KW-0560">Oxidoreductase</keyword>
<keyword evidence="6 10" id="KW-0574">Periplasm</keyword>
<feature type="disulfide bond" evidence="13">
    <location>
        <begin position="125"/>
        <end position="156"/>
    </location>
</feature>
<comment type="caution">
    <text evidence="17">The sequence shown here is derived from an EMBL/GenBank/DDBJ whole genome shotgun (WGS) entry which is preliminary data.</text>
</comment>
<dbReference type="GO" id="GO:0042597">
    <property type="term" value="C:periplasmic space"/>
    <property type="evidence" value="ECO:0007669"/>
    <property type="project" value="UniProtKB-SubCell"/>
</dbReference>
<feature type="disulfide bond" evidence="13">
    <location>
        <begin position="83"/>
        <end position="166"/>
    </location>
</feature>
<evidence type="ECO:0000259" key="16">
    <source>
        <dbReference type="Pfam" id="PF02975"/>
    </source>
</evidence>
<keyword evidence="9" id="KW-1015">Disulfide bond</keyword>
<dbReference type="PIRSF" id="PIRSF000192">
    <property type="entry name" value="Amine_dh_beta"/>
    <property type="match status" value="1"/>
</dbReference>
<dbReference type="Gene3D" id="2.60.30.10">
    <property type="entry name" value="Methylamine/Aralkylamine dehydrogenase light chain"/>
    <property type="match status" value="1"/>
</dbReference>
<dbReference type="Proteomes" id="UP000664303">
    <property type="component" value="Unassembled WGS sequence"/>
</dbReference>
<dbReference type="InterPro" id="IPR036560">
    <property type="entry name" value="MADH/AADH_L_sf"/>
</dbReference>
<feature type="modified residue" description="Tryptophylquinone" evidence="15">
    <location>
        <position position="104"/>
    </location>
</feature>
<gene>
    <name evidence="17" type="ORF">JYP50_13365</name>
</gene>
<proteinExistence type="inferred from homology"/>
<dbReference type="EMBL" id="JAFKCZ010000009">
    <property type="protein sequence ID" value="MBN7797593.1"/>
    <property type="molecule type" value="Genomic_DNA"/>
</dbReference>
<name>A0A939DGF1_9GAMM</name>
<feature type="active site" description="Tryptophylquinone 6'-substrate hemiaminal intermediate" evidence="11">
    <location>
        <position position="104"/>
    </location>
</feature>